<evidence type="ECO:0000313" key="4">
    <source>
        <dbReference type="Proteomes" id="UP001054252"/>
    </source>
</evidence>
<sequence length="384" mass="43842">MESRSDWLPRKTAIVVMDANRNKVIVDALDWALKLVVRPRDTVVVLGVFCKTGKKSSSCFPLNMGISNHGIWESLDFSISSVIAEVKPRLPEEEIERKMEQYRVSVQPFYKQCKRNEVKLEMKLAVGLSPGKITITEAQNSKTRWIVLDRNADFSYMDMWGFINSTTASSRKPGWYPLQWRNGFPREFSLSEITEITNGLADENLMLETENKKVYEGILKETPALVKTCMENDERPKSMLMILLQVHHRNIMNHVGHCFTDISRFFIFDFPILGNDNTASNLPWKARWYTALEIGGSLRHLHDKCPDGPIAHLSVCSSHVVFLHGCSAMLSNFLKAKQLNVNDEAPCHRNSTVGALVVEDAQLQMKMSPFQLMYMIMECCSWSL</sequence>
<dbReference type="SUPFAM" id="SSF56112">
    <property type="entry name" value="Protein kinase-like (PK-like)"/>
    <property type="match status" value="1"/>
</dbReference>
<dbReference type="EMBL" id="BPVZ01000056">
    <property type="protein sequence ID" value="GKV21173.1"/>
    <property type="molecule type" value="Genomic_DNA"/>
</dbReference>
<dbReference type="PANTHER" id="PTHR27001:SF811">
    <property type="entry name" value="SERINE_THREONINE-PROTEIN KINASE CDG1-LIKE"/>
    <property type="match status" value="1"/>
</dbReference>
<dbReference type="Gene3D" id="3.30.200.20">
    <property type="entry name" value="Phosphorylase Kinase, domain 1"/>
    <property type="match status" value="1"/>
</dbReference>
<proteinExistence type="predicted"/>
<gene>
    <name evidence="3" type="ORF">SLEP1_g31178</name>
</gene>
<accession>A0AAV5K2L5</accession>
<dbReference type="Proteomes" id="UP001054252">
    <property type="component" value="Unassembled WGS sequence"/>
</dbReference>
<dbReference type="InterPro" id="IPR011009">
    <property type="entry name" value="Kinase-like_dom_sf"/>
</dbReference>
<evidence type="ECO:0000256" key="1">
    <source>
        <dbReference type="ARBA" id="ARBA00022741"/>
    </source>
</evidence>
<dbReference type="GO" id="GO:0005886">
    <property type="term" value="C:plasma membrane"/>
    <property type="evidence" value="ECO:0007669"/>
    <property type="project" value="TreeGrafter"/>
</dbReference>
<name>A0AAV5K2L5_9ROSI</name>
<keyword evidence="1" id="KW-0547">Nucleotide-binding</keyword>
<keyword evidence="2" id="KW-0067">ATP-binding</keyword>
<dbReference type="AlphaFoldDB" id="A0AAV5K2L5"/>
<organism evidence="3 4">
    <name type="scientific">Rubroshorea leprosula</name>
    <dbReference type="NCBI Taxonomy" id="152421"/>
    <lineage>
        <taxon>Eukaryota</taxon>
        <taxon>Viridiplantae</taxon>
        <taxon>Streptophyta</taxon>
        <taxon>Embryophyta</taxon>
        <taxon>Tracheophyta</taxon>
        <taxon>Spermatophyta</taxon>
        <taxon>Magnoliopsida</taxon>
        <taxon>eudicotyledons</taxon>
        <taxon>Gunneridae</taxon>
        <taxon>Pentapetalae</taxon>
        <taxon>rosids</taxon>
        <taxon>malvids</taxon>
        <taxon>Malvales</taxon>
        <taxon>Dipterocarpaceae</taxon>
        <taxon>Rubroshorea</taxon>
    </lineage>
</organism>
<keyword evidence="4" id="KW-1185">Reference proteome</keyword>
<protein>
    <submittedName>
        <fullName evidence="3">Uncharacterized protein</fullName>
    </submittedName>
</protein>
<comment type="caution">
    <text evidence="3">The sequence shown here is derived from an EMBL/GenBank/DDBJ whole genome shotgun (WGS) entry which is preliminary data.</text>
</comment>
<evidence type="ECO:0000256" key="2">
    <source>
        <dbReference type="ARBA" id="ARBA00022840"/>
    </source>
</evidence>
<evidence type="ECO:0000313" key="3">
    <source>
        <dbReference type="EMBL" id="GKV21173.1"/>
    </source>
</evidence>
<dbReference type="PANTHER" id="PTHR27001">
    <property type="entry name" value="OS01G0253100 PROTEIN"/>
    <property type="match status" value="1"/>
</dbReference>
<reference evidence="3 4" key="1">
    <citation type="journal article" date="2021" name="Commun. Biol.">
        <title>The genome of Shorea leprosula (Dipterocarpaceae) highlights the ecological relevance of drought in aseasonal tropical rainforests.</title>
        <authorList>
            <person name="Ng K.K.S."/>
            <person name="Kobayashi M.J."/>
            <person name="Fawcett J.A."/>
            <person name="Hatakeyama M."/>
            <person name="Paape T."/>
            <person name="Ng C.H."/>
            <person name="Ang C.C."/>
            <person name="Tnah L.H."/>
            <person name="Lee C.T."/>
            <person name="Nishiyama T."/>
            <person name="Sese J."/>
            <person name="O'Brien M.J."/>
            <person name="Copetti D."/>
            <person name="Mohd Noor M.I."/>
            <person name="Ong R.C."/>
            <person name="Putra M."/>
            <person name="Sireger I.Z."/>
            <person name="Indrioko S."/>
            <person name="Kosugi Y."/>
            <person name="Izuno A."/>
            <person name="Isagi Y."/>
            <person name="Lee S.L."/>
            <person name="Shimizu K.K."/>
        </authorList>
    </citation>
    <scope>NUCLEOTIDE SEQUENCE [LARGE SCALE GENOMIC DNA]</scope>
    <source>
        <strain evidence="3">214</strain>
    </source>
</reference>
<dbReference type="GO" id="GO:0005524">
    <property type="term" value="F:ATP binding"/>
    <property type="evidence" value="ECO:0007669"/>
    <property type="project" value="UniProtKB-KW"/>
</dbReference>